<sequence>MTSTQDEVEIGYDISNEFFRLWLDERMHYTSAVFDEQHTTLEQAQRNKSRWLADFAEVKENSLVLDIGCGWGANLEYLVLERKVQRAHGITLSRQQAEEIRARKLPGVTMWVADYKDFVPPEKYDALISIEMIDHLVSPAQHQAGEAVSIYREYFNKCAKWVKPGAYFGFQAILRDRMPRNRADLEDLKQTADVIFPGGQNPRLEDLVAACGQSWEIIQLNTRRQDYGKTTAEWLRRMRLNKDKIMASGWGGKLMSNGINVWENYERYLSTCVKAFANHWSSDVQMKLRLKD</sequence>
<dbReference type="PANTHER" id="PTHR43667:SF1">
    <property type="entry name" value="CYCLOPROPANE-FATTY-ACYL-PHOSPHOLIPID SYNTHASE"/>
    <property type="match status" value="1"/>
</dbReference>
<dbReference type="Pfam" id="PF02353">
    <property type="entry name" value="CMAS"/>
    <property type="match status" value="1"/>
</dbReference>
<keyword evidence="4" id="KW-0949">S-adenosyl-L-methionine</keyword>
<dbReference type="Gene3D" id="3.40.50.150">
    <property type="entry name" value="Vaccinia Virus protein VP39"/>
    <property type="match status" value="1"/>
</dbReference>
<dbReference type="SUPFAM" id="SSF53335">
    <property type="entry name" value="S-adenosyl-L-methionine-dependent methyltransferases"/>
    <property type="match status" value="1"/>
</dbReference>
<evidence type="ECO:0000256" key="2">
    <source>
        <dbReference type="ARBA" id="ARBA00022603"/>
    </source>
</evidence>
<dbReference type="CDD" id="cd02440">
    <property type="entry name" value="AdoMet_MTases"/>
    <property type="match status" value="1"/>
</dbReference>
<keyword evidence="5" id="KW-0443">Lipid metabolism</keyword>
<dbReference type="AlphaFoldDB" id="A0A2W5SZW2"/>
<comment type="similarity">
    <text evidence="1">Belongs to the CFA/CMAS family.</text>
</comment>
<evidence type="ECO:0000256" key="5">
    <source>
        <dbReference type="ARBA" id="ARBA00023098"/>
    </source>
</evidence>
<keyword evidence="2 7" id="KW-0489">Methyltransferase</keyword>
<reference evidence="7 8" key="1">
    <citation type="submission" date="2017-08" db="EMBL/GenBank/DDBJ databases">
        <title>Infants hospitalized years apart are colonized by the same room-sourced microbial strains.</title>
        <authorList>
            <person name="Brooks B."/>
            <person name="Olm M.R."/>
            <person name="Firek B.A."/>
            <person name="Baker R."/>
            <person name="Thomas B.C."/>
            <person name="Morowitz M.J."/>
            <person name="Banfield J.F."/>
        </authorList>
    </citation>
    <scope>NUCLEOTIDE SEQUENCE [LARGE SCALE GENOMIC DNA]</scope>
    <source>
        <strain evidence="7">S2_003_000_R2_14</strain>
    </source>
</reference>
<evidence type="ECO:0000313" key="8">
    <source>
        <dbReference type="Proteomes" id="UP000249061"/>
    </source>
</evidence>
<gene>
    <name evidence="7" type="ORF">DI536_28160</name>
</gene>
<proteinExistence type="inferred from homology"/>
<evidence type="ECO:0000256" key="3">
    <source>
        <dbReference type="ARBA" id="ARBA00022679"/>
    </source>
</evidence>
<evidence type="ECO:0000256" key="6">
    <source>
        <dbReference type="PIRSR" id="PIRSR003085-1"/>
    </source>
</evidence>
<keyword evidence="3 7" id="KW-0808">Transferase</keyword>
<dbReference type="GO" id="GO:0032259">
    <property type="term" value="P:methylation"/>
    <property type="evidence" value="ECO:0007669"/>
    <property type="project" value="UniProtKB-KW"/>
</dbReference>
<dbReference type="GO" id="GO:0008168">
    <property type="term" value="F:methyltransferase activity"/>
    <property type="evidence" value="ECO:0007669"/>
    <property type="project" value="UniProtKB-KW"/>
</dbReference>
<dbReference type="PIRSF" id="PIRSF003085">
    <property type="entry name" value="CMAS"/>
    <property type="match status" value="1"/>
</dbReference>
<evidence type="ECO:0000256" key="4">
    <source>
        <dbReference type="ARBA" id="ARBA00022691"/>
    </source>
</evidence>
<evidence type="ECO:0000256" key="1">
    <source>
        <dbReference type="ARBA" id="ARBA00010815"/>
    </source>
</evidence>
<evidence type="ECO:0000313" key="7">
    <source>
        <dbReference type="EMBL" id="PZR07327.1"/>
    </source>
</evidence>
<dbReference type="InterPro" id="IPR003333">
    <property type="entry name" value="CMAS"/>
</dbReference>
<name>A0A2W5SZW2_9BACT</name>
<dbReference type="EMBL" id="QFQP01000032">
    <property type="protein sequence ID" value="PZR07327.1"/>
    <property type="molecule type" value="Genomic_DNA"/>
</dbReference>
<dbReference type="GO" id="GO:0008610">
    <property type="term" value="P:lipid biosynthetic process"/>
    <property type="evidence" value="ECO:0007669"/>
    <property type="project" value="InterPro"/>
</dbReference>
<dbReference type="InterPro" id="IPR050723">
    <property type="entry name" value="CFA/CMAS"/>
</dbReference>
<feature type="active site" evidence="6">
    <location>
        <position position="272"/>
    </location>
</feature>
<dbReference type="PANTHER" id="PTHR43667">
    <property type="entry name" value="CYCLOPROPANE-FATTY-ACYL-PHOSPHOLIPID SYNTHASE"/>
    <property type="match status" value="1"/>
</dbReference>
<dbReference type="Proteomes" id="UP000249061">
    <property type="component" value="Unassembled WGS sequence"/>
</dbReference>
<comment type="caution">
    <text evidence="7">The sequence shown here is derived from an EMBL/GenBank/DDBJ whole genome shotgun (WGS) entry which is preliminary data.</text>
</comment>
<dbReference type="InterPro" id="IPR029063">
    <property type="entry name" value="SAM-dependent_MTases_sf"/>
</dbReference>
<protein>
    <submittedName>
        <fullName evidence="7">Class I SAM-dependent methyltransferase</fullName>
    </submittedName>
</protein>
<accession>A0A2W5SZW2</accession>
<organism evidence="7 8">
    <name type="scientific">Archangium gephyra</name>
    <dbReference type="NCBI Taxonomy" id="48"/>
    <lineage>
        <taxon>Bacteria</taxon>
        <taxon>Pseudomonadati</taxon>
        <taxon>Myxococcota</taxon>
        <taxon>Myxococcia</taxon>
        <taxon>Myxococcales</taxon>
        <taxon>Cystobacterineae</taxon>
        <taxon>Archangiaceae</taxon>
        <taxon>Archangium</taxon>
    </lineage>
</organism>